<evidence type="ECO:0000313" key="7">
    <source>
        <dbReference type="Proteomes" id="UP000242886"/>
    </source>
</evidence>
<evidence type="ECO:0000313" key="6">
    <source>
        <dbReference type="EMBL" id="SMB21020.1"/>
    </source>
</evidence>
<dbReference type="EMBL" id="LT837803">
    <property type="protein sequence ID" value="SMB21020.1"/>
    <property type="molecule type" value="Genomic_DNA"/>
</dbReference>
<dbReference type="Gene3D" id="3.50.50.60">
    <property type="entry name" value="FAD/NAD(P)-binding domain"/>
    <property type="match status" value="3"/>
</dbReference>
<dbReference type="Proteomes" id="UP000242886">
    <property type="component" value="Chromosome SDENCHOL"/>
</dbReference>
<dbReference type="NCBIfam" id="NF005511">
    <property type="entry name" value="PRK07121.1-4"/>
    <property type="match status" value="1"/>
</dbReference>
<name>A0A7Z7MTT7_9PROT</name>
<gene>
    <name evidence="6" type="ORF">SDENCHOL_10038</name>
</gene>
<evidence type="ECO:0000256" key="4">
    <source>
        <dbReference type="ARBA" id="ARBA00023002"/>
    </source>
</evidence>
<dbReference type="InterPro" id="IPR036188">
    <property type="entry name" value="FAD/NAD-bd_sf"/>
</dbReference>
<reference evidence="6" key="1">
    <citation type="submission" date="2017-03" db="EMBL/GenBank/DDBJ databases">
        <authorList>
            <consortium name="AG Boll"/>
        </authorList>
    </citation>
    <scope>NUCLEOTIDE SEQUENCE [LARGE SCALE GENOMIC DNA]</scope>
    <source>
        <strain evidence="6">Chol</strain>
    </source>
</reference>
<evidence type="ECO:0000256" key="3">
    <source>
        <dbReference type="ARBA" id="ARBA00022827"/>
    </source>
</evidence>
<dbReference type="PANTHER" id="PTHR43400">
    <property type="entry name" value="FUMARATE REDUCTASE"/>
    <property type="match status" value="1"/>
</dbReference>
<dbReference type="GO" id="GO:0016491">
    <property type="term" value="F:oxidoreductase activity"/>
    <property type="evidence" value="ECO:0007669"/>
    <property type="project" value="UniProtKB-KW"/>
</dbReference>
<organism evidence="6 7">
    <name type="scientific">Sterolibacterium denitrificans</name>
    <dbReference type="NCBI Taxonomy" id="157592"/>
    <lineage>
        <taxon>Bacteria</taxon>
        <taxon>Pseudomonadati</taxon>
        <taxon>Pseudomonadota</taxon>
        <taxon>Betaproteobacteria</taxon>
        <taxon>Nitrosomonadales</taxon>
        <taxon>Sterolibacteriaceae</taxon>
        <taxon>Sterolibacterium</taxon>
    </lineage>
</organism>
<dbReference type="SUPFAM" id="SSF51905">
    <property type="entry name" value="FAD/NAD(P)-binding domain"/>
    <property type="match status" value="1"/>
</dbReference>
<keyword evidence="7" id="KW-1185">Reference proteome</keyword>
<keyword evidence="4" id="KW-0560">Oxidoreductase</keyword>
<evidence type="ECO:0000259" key="5">
    <source>
        <dbReference type="Pfam" id="PF00890"/>
    </source>
</evidence>
<dbReference type="PANTHER" id="PTHR43400:SF10">
    <property type="entry name" value="3-OXOSTEROID 1-DEHYDROGENASE"/>
    <property type="match status" value="1"/>
</dbReference>
<comment type="cofactor">
    <cofactor evidence="1">
        <name>FAD</name>
        <dbReference type="ChEBI" id="CHEBI:57692"/>
    </cofactor>
</comment>
<dbReference type="RefSeq" id="WP_154715622.1">
    <property type="nucleotide sequence ID" value="NZ_LT837803.1"/>
</dbReference>
<keyword evidence="3" id="KW-0274">FAD</keyword>
<dbReference type="GO" id="GO:0008202">
    <property type="term" value="P:steroid metabolic process"/>
    <property type="evidence" value="ECO:0007669"/>
    <property type="project" value="UniProtKB-ARBA"/>
</dbReference>
<dbReference type="SUPFAM" id="SSF56425">
    <property type="entry name" value="Succinate dehydrogenase/fumarate reductase flavoprotein, catalytic domain"/>
    <property type="match status" value="1"/>
</dbReference>
<evidence type="ECO:0000256" key="1">
    <source>
        <dbReference type="ARBA" id="ARBA00001974"/>
    </source>
</evidence>
<dbReference type="InterPro" id="IPR003953">
    <property type="entry name" value="FAD-dep_OxRdtase_2_FAD-bd"/>
</dbReference>
<proteinExistence type="predicted"/>
<dbReference type="AlphaFoldDB" id="A0A7Z7MTT7"/>
<feature type="domain" description="FAD-dependent oxidoreductase 2 FAD-binding" evidence="5">
    <location>
        <begin position="32"/>
        <end position="526"/>
    </location>
</feature>
<keyword evidence="2" id="KW-0285">Flavoprotein</keyword>
<dbReference type="InterPro" id="IPR050315">
    <property type="entry name" value="FAD-oxidoreductase_2"/>
</dbReference>
<protein>
    <submittedName>
        <fullName evidence="6">Succinate dehydrogenase/fumarate reductase flavoprotein subunit</fullName>
    </submittedName>
</protein>
<dbReference type="Pfam" id="PF00890">
    <property type="entry name" value="FAD_binding_2"/>
    <property type="match status" value="1"/>
</dbReference>
<sequence length="557" mass="59710">MKFDSRANRHVPVAEPLVVADPGQYAWDREVDVVVVGLGLAGAAAALEAASHGTHVLALDRLSGGGASRLSGGVVYAGGGTRQQQEAGIEDTPDNMYEYLRIQVGGVVTDATLRRFCDDSVANLEWLESHGVRFGSRYYKEKNSFPGGAWGLYHSGNEAYAPYNANTTPAARGHVTQGGGYFGGGALMSPLFAAMRRHPNIELQCYAEVQRLVVDERNNLIGVVYRLGPQRGPLKALRSALHWAASKLNIGMPRTGAPLRWLAELFRVFDREQTVRVKRGVVLSAGGFVFNRAMVEQATGAPMLTPHALGEDCNGSGIRLGLTRGAATGRIDRLTYWRFYAPPHAWLKAIAIGTQAQRLCNEALYGATVADVMLEQSGGRGWLILDKPLMDEAWAQLRSDNTLALVQKLMALMYIVRCTQKAATTAELARRIGVPADALGKTLRAYNQRIADGQPDEYAKTDKYRVAIGGGDAGPCYAIDIGIGSKFPCPTLTLGGLSVNEESGLVLDVAGSPIPNLYAAGRNAVGLCAHTYISGLSLADCLFSGRRAGRHAAQRAG</sequence>
<evidence type="ECO:0000256" key="2">
    <source>
        <dbReference type="ARBA" id="ARBA00022630"/>
    </source>
</evidence>
<accession>A0A7Z7MTT7</accession>
<dbReference type="InterPro" id="IPR027477">
    <property type="entry name" value="Succ_DH/fumarate_Rdtase_cat_sf"/>
</dbReference>